<dbReference type="Proteomes" id="UP000663853">
    <property type="component" value="Unassembled WGS sequence"/>
</dbReference>
<protein>
    <submittedName>
        <fullName evidence="1">Uncharacterized protein</fullName>
    </submittedName>
</protein>
<evidence type="ECO:0000313" key="1">
    <source>
        <dbReference type="EMBL" id="CAE6417851.1"/>
    </source>
</evidence>
<evidence type="ECO:0000313" key="2">
    <source>
        <dbReference type="Proteomes" id="UP000663853"/>
    </source>
</evidence>
<dbReference type="AlphaFoldDB" id="A0A8H3ABT5"/>
<reference evidence="1" key="1">
    <citation type="submission" date="2021-01" db="EMBL/GenBank/DDBJ databases">
        <authorList>
            <person name="Kaushik A."/>
        </authorList>
    </citation>
    <scope>NUCLEOTIDE SEQUENCE</scope>
    <source>
        <strain evidence="1">AG6-10EEA</strain>
    </source>
</reference>
<proteinExistence type="predicted"/>
<organism evidence="1 2">
    <name type="scientific">Rhizoctonia solani</name>
    <dbReference type="NCBI Taxonomy" id="456999"/>
    <lineage>
        <taxon>Eukaryota</taxon>
        <taxon>Fungi</taxon>
        <taxon>Dikarya</taxon>
        <taxon>Basidiomycota</taxon>
        <taxon>Agaricomycotina</taxon>
        <taxon>Agaricomycetes</taxon>
        <taxon>Cantharellales</taxon>
        <taxon>Ceratobasidiaceae</taxon>
        <taxon>Rhizoctonia</taxon>
    </lineage>
</organism>
<dbReference type="EMBL" id="CAJMXA010000136">
    <property type="protein sequence ID" value="CAE6417851.1"/>
    <property type="molecule type" value="Genomic_DNA"/>
</dbReference>
<comment type="caution">
    <text evidence="1">The sequence shown here is derived from an EMBL/GenBank/DDBJ whole genome shotgun (WGS) entry which is preliminary data.</text>
</comment>
<gene>
    <name evidence="1" type="ORF">RDB_LOCUS8800</name>
</gene>
<sequence length="121" mass="13534">MSKHLALSHHARASFHMSGHEDKIHLKAPAVHRDFIGKRSVESPWMVSDSKSIEGTLNYEDIKYISGPARAYAEIVVHKLVVEFKCLKSGEDNEVVVAIFKSDEDVGAMVTNISDGHWQSF</sequence>
<accession>A0A8H3ABT5</accession>
<name>A0A8H3ABT5_9AGAM</name>